<dbReference type="Gene3D" id="1.10.1270.10">
    <property type="entry name" value="TrpR-like"/>
    <property type="match status" value="1"/>
</dbReference>
<protein>
    <submittedName>
        <fullName evidence="1">Uncharacterized protein</fullName>
    </submittedName>
</protein>
<gene>
    <name evidence="1" type="ORF">A2771_03460</name>
</gene>
<dbReference type="EMBL" id="MGGD01000055">
    <property type="protein sequence ID" value="OGM19823.1"/>
    <property type="molecule type" value="Genomic_DNA"/>
</dbReference>
<dbReference type="AlphaFoldDB" id="A0A1F7XXR4"/>
<evidence type="ECO:0000313" key="2">
    <source>
        <dbReference type="Proteomes" id="UP000176741"/>
    </source>
</evidence>
<dbReference type="GO" id="GO:0043565">
    <property type="term" value="F:sequence-specific DNA binding"/>
    <property type="evidence" value="ECO:0007669"/>
    <property type="project" value="InterPro"/>
</dbReference>
<reference evidence="1 2" key="1">
    <citation type="journal article" date="2016" name="Nat. Commun.">
        <title>Thousands of microbial genomes shed light on interconnected biogeochemical processes in an aquifer system.</title>
        <authorList>
            <person name="Anantharaman K."/>
            <person name="Brown C.T."/>
            <person name="Hug L.A."/>
            <person name="Sharon I."/>
            <person name="Castelle C.J."/>
            <person name="Probst A.J."/>
            <person name="Thomas B.C."/>
            <person name="Singh A."/>
            <person name="Wilkins M.J."/>
            <person name="Karaoz U."/>
            <person name="Brodie E.L."/>
            <person name="Williams K.H."/>
            <person name="Hubbard S.S."/>
            <person name="Banfield J.F."/>
        </authorList>
    </citation>
    <scope>NUCLEOTIDE SEQUENCE [LARGE SCALE GENOMIC DNA]</scope>
</reference>
<dbReference type="InterPro" id="IPR000831">
    <property type="entry name" value="Trp_repress"/>
</dbReference>
<dbReference type="SUPFAM" id="SSF48295">
    <property type="entry name" value="TrpR-like"/>
    <property type="match status" value="1"/>
</dbReference>
<evidence type="ECO:0000313" key="1">
    <source>
        <dbReference type="EMBL" id="OGM19823.1"/>
    </source>
</evidence>
<comment type="caution">
    <text evidence="1">The sequence shown here is derived from an EMBL/GenBank/DDBJ whole genome shotgun (WGS) entry which is preliminary data.</text>
</comment>
<dbReference type="GO" id="GO:0003700">
    <property type="term" value="F:DNA-binding transcription factor activity"/>
    <property type="evidence" value="ECO:0007669"/>
    <property type="project" value="InterPro"/>
</dbReference>
<proteinExistence type="predicted"/>
<dbReference type="InterPro" id="IPR038116">
    <property type="entry name" value="TrpR-like_sf"/>
</dbReference>
<sequence length="149" mass="17667">MTQVSKFMILPEVWERIFNTFLESFLFARDKNKLNRYVHSIFSPTERIMFAKRFAACILLSKGQDQRSVARSLRMSLTTISKMNFKLKYEGEGLMPIIEDTLRKQAKEVLKEEIRDIFDLPTKSSLRSPERAKRISDRRKKIERIKEGF</sequence>
<dbReference type="Pfam" id="PF01371">
    <property type="entry name" value="Trp_repressor"/>
    <property type="match status" value="1"/>
</dbReference>
<dbReference type="InterPro" id="IPR010921">
    <property type="entry name" value="Trp_repressor/repl_initiator"/>
</dbReference>
<name>A0A1F7XXR4_9BACT</name>
<accession>A0A1F7XXR4</accession>
<dbReference type="Proteomes" id="UP000176741">
    <property type="component" value="Unassembled WGS sequence"/>
</dbReference>
<organism evidence="1 2">
    <name type="scientific">Candidatus Woesebacteria bacterium RIFCSPHIGHO2_01_FULL_38_26b</name>
    <dbReference type="NCBI Taxonomy" id="1802491"/>
    <lineage>
        <taxon>Bacteria</taxon>
        <taxon>Candidatus Woeseibacteriota</taxon>
    </lineage>
</organism>